<dbReference type="Proteomes" id="UP000183253">
    <property type="component" value="Unassembled WGS sequence"/>
</dbReference>
<dbReference type="PANTHER" id="PTHR43682:SF1">
    <property type="entry name" value="LACTATE UTILIZATION PROTEIN C"/>
    <property type="match status" value="1"/>
</dbReference>
<reference evidence="2 3" key="1">
    <citation type="submission" date="2016-10" db="EMBL/GenBank/DDBJ databases">
        <authorList>
            <person name="de Groot N.N."/>
        </authorList>
    </citation>
    <scope>NUCLEOTIDE SEQUENCE [LARGE SCALE GENOMIC DNA]</scope>
    <source>
        <strain evidence="2 3">DSM 25383</strain>
    </source>
</reference>
<protein>
    <submittedName>
        <fullName evidence="2">L-lactate dehydrogenase complex protein LldG</fullName>
    </submittedName>
</protein>
<dbReference type="AlphaFoldDB" id="A0A1H4F205"/>
<keyword evidence="3" id="KW-1185">Reference proteome</keyword>
<dbReference type="SUPFAM" id="SSF100950">
    <property type="entry name" value="NagB/RpiA/CoA transferase-like"/>
    <property type="match status" value="1"/>
</dbReference>
<feature type="domain" description="LUD" evidence="1">
    <location>
        <begin position="90"/>
        <end position="191"/>
    </location>
</feature>
<organism evidence="2 3">
    <name type="scientific">Alistipes timonensis JC136</name>
    <dbReference type="NCBI Taxonomy" id="1033731"/>
    <lineage>
        <taxon>Bacteria</taxon>
        <taxon>Pseudomonadati</taxon>
        <taxon>Bacteroidota</taxon>
        <taxon>Bacteroidia</taxon>
        <taxon>Bacteroidales</taxon>
        <taxon>Rikenellaceae</taxon>
        <taxon>Alistipes</taxon>
    </lineage>
</organism>
<dbReference type="Pfam" id="PF02589">
    <property type="entry name" value="LUD_dom"/>
    <property type="match status" value="1"/>
</dbReference>
<evidence type="ECO:0000313" key="2">
    <source>
        <dbReference type="EMBL" id="SEA91405.1"/>
    </source>
</evidence>
<dbReference type="PANTHER" id="PTHR43682">
    <property type="entry name" value="LACTATE UTILIZATION PROTEIN C"/>
    <property type="match status" value="1"/>
</dbReference>
<proteinExistence type="predicted"/>
<dbReference type="OrthoDB" id="9794157at2"/>
<dbReference type="InterPro" id="IPR024185">
    <property type="entry name" value="FTHF_cligase-like_sf"/>
</dbReference>
<dbReference type="EMBL" id="FNRI01000009">
    <property type="protein sequence ID" value="SEA91405.1"/>
    <property type="molecule type" value="Genomic_DNA"/>
</dbReference>
<dbReference type="RefSeq" id="WP_010265914.1">
    <property type="nucleotide sequence ID" value="NZ_CAEG01000017.1"/>
</dbReference>
<accession>A0A1H4F205</accession>
<name>A0A1H4F205_9BACT</name>
<evidence type="ECO:0000259" key="1">
    <source>
        <dbReference type="Pfam" id="PF02589"/>
    </source>
</evidence>
<evidence type="ECO:0000313" key="3">
    <source>
        <dbReference type="Proteomes" id="UP000183253"/>
    </source>
</evidence>
<dbReference type="InterPro" id="IPR003741">
    <property type="entry name" value="LUD_dom"/>
</dbReference>
<dbReference type="STRING" id="1033731.SAMN05444145_10921"/>
<dbReference type="Gene3D" id="3.40.50.10420">
    <property type="entry name" value="NagB/RpiA/CoA transferase-like"/>
    <property type="match status" value="1"/>
</dbReference>
<gene>
    <name evidence="2" type="ORF">SAMN05444145_10921</name>
</gene>
<sequence length="193" mass="20471">MNSKEIILKKLSADGMPEYPHPAPDFAPQRFDDPAATFAERLGAAGGRAVQMAPGETLDDVIRRCYPDARTIASAMPGVTVATLDPDAVEDARELVDVDLGVVAGSFGVAENGAVWIAQDIRHKALYFGATALMVVIPKDAIVDTMHEAVVRPEVDDFGYGCFMSGPSKTADIEQALVFGAHGPMSVTVVIRA</sequence>
<dbReference type="InterPro" id="IPR037171">
    <property type="entry name" value="NagB/RpiA_transferase-like"/>
</dbReference>